<keyword evidence="3" id="KW-0732">Signal</keyword>
<sequence length="407" mass="44283">MRVSSSICSILIISAPIALFLTDVFYGDPKARDSNLITRYITILANTTSILFARDSTFLASETTTNPAPMSAGIQTRGSYANTKSLPVPDLPPSTLKTTTKPVITATRSTARITTTTKPATASTTKATTKASTLEPPEAPTKASTARTISTTETTTSPPTTTVTPRTTRSSTARTVATTKTSPSTLRTTTKPPTTTTIATTRITTKTTTSPPPFTTTVTTTTSAARTIATTTPIKTVPPVKVFGKAIKPIPTPGENILDFEYDIVKDKYSQSPENGLFSQVYDVKNIRRIRDTNTNEVYFGLVDGADHGTISWRFDKDLNNNKIGRVDIEVRDDEEYSYNGKAIATFCIADECWIIRRNSVTSIYDTKHGQINVIFILTGGDAQIFRRSLGEEAHFPSWKLTVHTSE</sequence>
<feature type="signal peptide" evidence="3">
    <location>
        <begin position="1"/>
        <end position="22"/>
    </location>
</feature>
<comment type="similarity">
    <text evidence="1">Belongs to the transglutaminase-like superfamily. PNGase family.</text>
</comment>
<dbReference type="GO" id="GO:0006516">
    <property type="term" value="P:glycoprotein catabolic process"/>
    <property type="evidence" value="ECO:0007669"/>
    <property type="project" value="InterPro"/>
</dbReference>
<dbReference type="PaxDb" id="6239-W04G5.9"/>
<evidence type="ECO:0000256" key="2">
    <source>
        <dbReference type="SAM" id="MobiDB-lite"/>
    </source>
</evidence>
<dbReference type="PANTHER" id="PTHR48440">
    <property type="match status" value="1"/>
</dbReference>
<dbReference type="WormBase" id="W04G5.9">
    <property type="protein sequence ID" value="CE53857"/>
    <property type="gene ID" value="WBGene00012269"/>
</dbReference>
<feature type="domain" description="PAW" evidence="4">
    <location>
        <begin position="214"/>
        <end position="407"/>
    </location>
</feature>
<evidence type="ECO:0000256" key="1">
    <source>
        <dbReference type="PROSITE-ProRule" id="PRU00731"/>
    </source>
</evidence>
<feature type="compositionally biased region" description="Low complexity" evidence="2">
    <location>
        <begin position="115"/>
        <end position="133"/>
    </location>
</feature>
<dbReference type="UCSC" id="W04G5.9">
    <property type="organism name" value="c. elegans"/>
</dbReference>
<feature type="chain" id="PRO_5025060390" evidence="3">
    <location>
        <begin position="23"/>
        <end position="407"/>
    </location>
</feature>
<dbReference type="IntAct" id="O18173">
    <property type="interactions" value="1"/>
</dbReference>
<organism evidence="5 6">
    <name type="scientific">Caenorhabditis elegans</name>
    <dbReference type="NCBI Taxonomy" id="6239"/>
    <lineage>
        <taxon>Eukaryota</taxon>
        <taxon>Metazoa</taxon>
        <taxon>Ecdysozoa</taxon>
        <taxon>Nematoda</taxon>
        <taxon>Chromadorea</taxon>
        <taxon>Rhabditida</taxon>
        <taxon>Rhabditina</taxon>
        <taxon>Rhabditomorpha</taxon>
        <taxon>Rhabditoidea</taxon>
        <taxon>Rhabditidae</taxon>
        <taxon>Peloderinae</taxon>
        <taxon>Caenorhabditis</taxon>
    </lineage>
</organism>
<gene>
    <name evidence="5" type="ORF">CELE_W04G5.9</name>
    <name evidence="5 7" type="ORF">W04G5.9</name>
</gene>
<dbReference type="HOGENOM" id="CLU_680142_0_0_1"/>
<dbReference type="AGR" id="WB:WBGene00012269"/>
<dbReference type="AlphaFoldDB" id="O18173"/>
<dbReference type="STRING" id="6239.W04G5.9.1"/>
<dbReference type="SMART" id="SM00613">
    <property type="entry name" value="PAW"/>
    <property type="match status" value="1"/>
</dbReference>
<dbReference type="PIR" id="T26175">
    <property type="entry name" value="T26175"/>
</dbReference>
<reference evidence="5 6" key="1">
    <citation type="journal article" date="1998" name="Science">
        <title>Genome sequence of the nematode C. elegans: a platform for investigating biology.</title>
        <authorList>
            <consortium name="The C. elegans sequencing consortium"/>
            <person name="Sulson J.E."/>
            <person name="Waterston R."/>
        </authorList>
    </citation>
    <scope>NUCLEOTIDE SEQUENCE [LARGE SCALE GENOMIC DNA]</scope>
    <source>
        <strain evidence="5 6">Bristol N2</strain>
    </source>
</reference>
<dbReference type="InterPro" id="IPR038680">
    <property type="entry name" value="PAW_sf"/>
</dbReference>
<keyword evidence="6" id="KW-1185">Reference proteome</keyword>
<accession>O18173</accession>
<dbReference type="Bgee" id="WBGene00012269">
    <property type="expression patterns" value="Expressed in larva"/>
</dbReference>
<dbReference type="InParanoid" id="O18173"/>
<evidence type="ECO:0000259" key="4">
    <source>
        <dbReference type="PROSITE" id="PS51398"/>
    </source>
</evidence>
<evidence type="ECO:0000256" key="3">
    <source>
        <dbReference type="SAM" id="SignalP"/>
    </source>
</evidence>
<dbReference type="SUPFAM" id="SSF49785">
    <property type="entry name" value="Galactose-binding domain-like"/>
    <property type="match status" value="1"/>
</dbReference>
<dbReference type="Gene3D" id="2.60.120.1020">
    <property type="entry name" value="Peptide N glycanase, PAW domain"/>
    <property type="match status" value="1"/>
</dbReference>
<proteinExistence type="inferred from homology"/>
<feature type="region of interest" description="Disordered" evidence="2">
    <location>
        <begin position="115"/>
        <end position="195"/>
    </location>
</feature>
<protein>
    <submittedName>
        <fullName evidence="5">PAW domain-containing protein</fullName>
    </submittedName>
</protein>
<dbReference type="Pfam" id="PF04721">
    <property type="entry name" value="PAW"/>
    <property type="match status" value="1"/>
</dbReference>
<dbReference type="SMR" id="O18173"/>
<dbReference type="PROSITE" id="PS51398">
    <property type="entry name" value="PAW"/>
    <property type="match status" value="1"/>
</dbReference>
<feature type="compositionally biased region" description="Low complexity" evidence="2">
    <location>
        <begin position="143"/>
        <end position="195"/>
    </location>
</feature>
<dbReference type="GO" id="GO:0005737">
    <property type="term" value="C:cytoplasm"/>
    <property type="evidence" value="ECO:0007669"/>
    <property type="project" value="InterPro"/>
</dbReference>
<dbReference type="InterPro" id="IPR006588">
    <property type="entry name" value="Peptide_N_glycanase_PAW_dom"/>
</dbReference>
<dbReference type="EMBL" id="BX284601">
    <property type="protein sequence ID" value="CAB07685.4"/>
    <property type="molecule type" value="Genomic_DNA"/>
</dbReference>
<evidence type="ECO:0000313" key="7">
    <source>
        <dbReference type="WormBase" id="W04G5.9"/>
    </source>
</evidence>
<dbReference type="Proteomes" id="UP000001940">
    <property type="component" value="Chromosome I"/>
</dbReference>
<dbReference type="PANTHER" id="PTHR48440:SF1">
    <property type="entry name" value="PAW DOMAIN-CONTAINING PROTEIN"/>
    <property type="match status" value="1"/>
</dbReference>
<evidence type="ECO:0000313" key="5">
    <source>
        <dbReference type="EMBL" id="CAB07685.4"/>
    </source>
</evidence>
<dbReference type="InterPro" id="IPR008979">
    <property type="entry name" value="Galactose-bd-like_sf"/>
</dbReference>
<evidence type="ECO:0000313" key="6">
    <source>
        <dbReference type="Proteomes" id="UP000001940"/>
    </source>
</evidence>
<name>O18173_CAEEL</name>